<dbReference type="GO" id="GO:0003700">
    <property type="term" value="F:DNA-binding transcription factor activity"/>
    <property type="evidence" value="ECO:0007669"/>
    <property type="project" value="TreeGrafter"/>
</dbReference>
<dbReference type="InterPro" id="IPR005471">
    <property type="entry name" value="Tscrpt_reg_IclR_N"/>
</dbReference>
<evidence type="ECO:0000256" key="3">
    <source>
        <dbReference type="ARBA" id="ARBA00023163"/>
    </source>
</evidence>
<dbReference type="SUPFAM" id="SSF46785">
    <property type="entry name" value="Winged helix' DNA-binding domain"/>
    <property type="match status" value="1"/>
</dbReference>
<evidence type="ECO:0000259" key="5">
    <source>
        <dbReference type="PROSITE" id="PS51078"/>
    </source>
</evidence>
<dbReference type="Proteomes" id="UP000233343">
    <property type="component" value="Unassembled WGS sequence"/>
</dbReference>
<dbReference type="PANTHER" id="PTHR30136:SF35">
    <property type="entry name" value="HTH-TYPE TRANSCRIPTIONAL REGULATOR RV1719"/>
    <property type="match status" value="1"/>
</dbReference>
<reference evidence="6 7" key="1">
    <citation type="journal article" date="2010" name="Int. J. Syst. Evol. Microbiol.">
        <title>Bacillus horneckiae sp. nov., isolated from a spacecraft-assembly clean room.</title>
        <authorList>
            <person name="Vaishampayan P."/>
            <person name="Probst A."/>
            <person name="Krishnamurthi S."/>
            <person name="Ghosh S."/>
            <person name="Osman S."/>
            <person name="McDowall A."/>
            <person name="Ruckmani A."/>
            <person name="Mayilraj S."/>
            <person name="Venkateswaran K."/>
        </authorList>
    </citation>
    <scope>NUCLEOTIDE SEQUENCE [LARGE SCALE GENOMIC DNA]</scope>
    <source>
        <strain evidence="7">1PO1SC</strain>
    </source>
</reference>
<dbReference type="SUPFAM" id="SSF55781">
    <property type="entry name" value="GAF domain-like"/>
    <property type="match status" value="1"/>
</dbReference>
<dbReference type="AlphaFoldDB" id="A0A2N0ZKQ5"/>
<proteinExistence type="predicted"/>
<gene>
    <name evidence="6" type="ORF">CWS20_03650</name>
</gene>
<feature type="domain" description="HTH iclR-type" evidence="4">
    <location>
        <begin position="12"/>
        <end position="74"/>
    </location>
</feature>
<dbReference type="PANTHER" id="PTHR30136">
    <property type="entry name" value="HELIX-TURN-HELIX TRANSCRIPTIONAL REGULATOR, ICLR FAMILY"/>
    <property type="match status" value="1"/>
</dbReference>
<dbReference type="InterPro" id="IPR029016">
    <property type="entry name" value="GAF-like_dom_sf"/>
</dbReference>
<evidence type="ECO:0000256" key="2">
    <source>
        <dbReference type="ARBA" id="ARBA00023125"/>
    </source>
</evidence>
<dbReference type="Pfam" id="PF01614">
    <property type="entry name" value="IclR_C"/>
    <property type="match status" value="1"/>
</dbReference>
<dbReference type="Pfam" id="PF09339">
    <property type="entry name" value="HTH_IclR"/>
    <property type="match status" value="1"/>
</dbReference>
<dbReference type="Gene3D" id="3.30.450.40">
    <property type="match status" value="1"/>
</dbReference>
<evidence type="ECO:0000313" key="6">
    <source>
        <dbReference type="EMBL" id="PKG30100.1"/>
    </source>
</evidence>
<evidence type="ECO:0000313" key="7">
    <source>
        <dbReference type="Proteomes" id="UP000233343"/>
    </source>
</evidence>
<keyword evidence="3" id="KW-0804">Transcription</keyword>
<feature type="domain" description="IclR-ED" evidence="5">
    <location>
        <begin position="75"/>
        <end position="258"/>
    </location>
</feature>
<accession>A0A2N0ZKQ5</accession>
<evidence type="ECO:0000256" key="1">
    <source>
        <dbReference type="ARBA" id="ARBA00023015"/>
    </source>
</evidence>
<keyword evidence="2" id="KW-0238">DNA-binding</keyword>
<dbReference type="PROSITE" id="PS51077">
    <property type="entry name" value="HTH_ICLR"/>
    <property type="match status" value="1"/>
</dbReference>
<dbReference type="InterPro" id="IPR036388">
    <property type="entry name" value="WH-like_DNA-bd_sf"/>
</dbReference>
<sequence length="261" mass="29610">MDNDKFKKNYSMQTLHRAFQILRSFSVENKTLSLTELHTRTGLSKSSLQRLLNTMVFEGMLHKNEETKKYQLGLELLFLGNLVEKNTSLLSIALPVMEEIRVNTGENISLNVIENQKRKCIENLSSSYELQTMIYVGQESPLYAGASAKVLLAFYPMQSQKEYIDRTSLDQLAENTIVNKIKLHDELVAIREQGYAFSNGERVKGAVSISAPIFNPFNEILASISITIPSPRYEEYDEQTLVRLLTNGGLAITNKLRADKH</sequence>
<keyword evidence="1" id="KW-0805">Transcription regulation</keyword>
<protein>
    <submittedName>
        <fullName evidence="6">IclR family transcriptional regulator</fullName>
    </submittedName>
</protein>
<dbReference type="InterPro" id="IPR036390">
    <property type="entry name" value="WH_DNA-bd_sf"/>
</dbReference>
<dbReference type="GO" id="GO:0045892">
    <property type="term" value="P:negative regulation of DNA-templated transcription"/>
    <property type="evidence" value="ECO:0007669"/>
    <property type="project" value="TreeGrafter"/>
</dbReference>
<dbReference type="PROSITE" id="PS51078">
    <property type="entry name" value="ICLR_ED"/>
    <property type="match status" value="1"/>
</dbReference>
<evidence type="ECO:0000259" key="4">
    <source>
        <dbReference type="PROSITE" id="PS51077"/>
    </source>
</evidence>
<dbReference type="SMART" id="SM00346">
    <property type="entry name" value="HTH_ICLR"/>
    <property type="match status" value="1"/>
</dbReference>
<keyword evidence="7" id="KW-1185">Reference proteome</keyword>
<dbReference type="InterPro" id="IPR014757">
    <property type="entry name" value="Tscrpt_reg_IclR_C"/>
</dbReference>
<organism evidence="6 7">
    <name type="scientific">Cytobacillus horneckiae</name>
    <dbReference type="NCBI Taxonomy" id="549687"/>
    <lineage>
        <taxon>Bacteria</taxon>
        <taxon>Bacillati</taxon>
        <taxon>Bacillota</taxon>
        <taxon>Bacilli</taxon>
        <taxon>Bacillales</taxon>
        <taxon>Bacillaceae</taxon>
        <taxon>Cytobacillus</taxon>
    </lineage>
</organism>
<name>A0A2N0ZKQ5_9BACI</name>
<dbReference type="InterPro" id="IPR050707">
    <property type="entry name" value="HTH_MetabolicPath_Reg"/>
</dbReference>
<dbReference type="EMBL" id="PISD01000008">
    <property type="protein sequence ID" value="PKG30100.1"/>
    <property type="molecule type" value="Genomic_DNA"/>
</dbReference>
<comment type="caution">
    <text evidence="6">The sequence shown here is derived from an EMBL/GenBank/DDBJ whole genome shotgun (WGS) entry which is preliminary data.</text>
</comment>
<dbReference type="GO" id="GO:0003677">
    <property type="term" value="F:DNA binding"/>
    <property type="evidence" value="ECO:0007669"/>
    <property type="project" value="UniProtKB-KW"/>
</dbReference>
<dbReference type="Gene3D" id="1.10.10.10">
    <property type="entry name" value="Winged helix-like DNA-binding domain superfamily/Winged helix DNA-binding domain"/>
    <property type="match status" value="1"/>
</dbReference>
<dbReference type="RefSeq" id="WP_066200178.1">
    <property type="nucleotide sequence ID" value="NZ_JARMMB010000019.1"/>
</dbReference>